<name>A0AAE0F5Z9_9CHLO</name>
<feature type="signal peptide" evidence="2">
    <location>
        <begin position="1"/>
        <end position="31"/>
    </location>
</feature>
<sequence>MLGLQGGGALRKGAVLWAIVLLTCCWSSANGQTEACGYSECGVSCPDGTYSVAEMAQFGFICWYYYCCPDSFSPPPVPAPSPPPALPPPRVPPSPPPPPLPRTHVLPPPPRILRLHPHLPNSRPMPPFPLPPAPPNRPPEPPLPNPPPGLPLPPTPNPPPSPLPPPEPLSSSPLPPPLPANPPPLFPHRPLSPASSSLPASTATCLIHLPPFAPPTSPPSPAPPTPSSPPPPYSLHHRTLDHLRCCLLHHPRLHPVPTPKSTCPFSHPPPTYNIMSSSEDLEAYFMGSTNATCVRPRFNTSDAFNASLVSTLGPTNLSWWFESASLEICYAPDECAYDMCGFSVGEARFFFLTEVAGEDRHHLNLCRPGFPTRLT</sequence>
<gene>
    <name evidence="3" type="ORF">CYMTET_37683</name>
</gene>
<keyword evidence="2" id="KW-0732">Signal</keyword>
<feature type="compositionally biased region" description="Pro residues" evidence="1">
    <location>
        <begin position="211"/>
        <end position="233"/>
    </location>
</feature>
<reference evidence="3 4" key="1">
    <citation type="journal article" date="2015" name="Genome Biol. Evol.">
        <title>Comparative Genomics of a Bacterivorous Green Alga Reveals Evolutionary Causalities and Consequences of Phago-Mixotrophic Mode of Nutrition.</title>
        <authorList>
            <person name="Burns J.A."/>
            <person name="Paasch A."/>
            <person name="Narechania A."/>
            <person name="Kim E."/>
        </authorList>
    </citation>
    <scope>NUCLEOTIDE SEQUENCE [LARGE SCALE GENOMIC DNA]</scope>
    <source>
        <strain evidence="3 4">PLY_AMNH</strain>
    </source>
</reference>
<dbReference type="Proteomes" id="UP001190700">
    <property type="component" value="Unassembled WGS sequence"/>
</dbReference>
<organism evidence="3 4">
    <name type="scientific">Cymbomonas tetramitiformis</name>
    <dbReference type="NCBI Taxonomy" id="36881"/>
    <lineage>
        <taxon>Eukaryota</taxon>
        <taxon>Viridiplantae</taxon>
        <taxon>Chlorophyta</taxon>
        <taxon>Pyramimonadophyceae</taxon>
        <taxon>Pyramimonadales</taxon>
        <taxon>Pyramimonadaceae</taxon>
        <taxon>Cymbomonas</taxon>
    </lineage>
</organism>
<feature type="compositionally biased region" description="Pro residues" evidence="1">
    <location>
        <begin position="78"/>
        <end position="111"/>
    </location>
</feature>
<keyword evidence="4" id="KW-1185">Reference proteome</keyword>
<feature type="chain" id="PRO_5041956504" description="Pherophorin domain-containing protein" evidence="2">
    <location>
        <begin position="32"/>
        <end position="375"/>
    </location>
</feature>
<evidence type="ECO:0000256" key="2">
    <source>
        <dbReference type="SAM" id="SignalP"/>
    </source>
</evidence>
<proteinExistence type="predicted"/>
<feature type="compositionally biased region" description="Pro residues" evidence="1">
    <location>
        <begin position="123"/>
        <end position="187"/>
    </location>
</feature>
<accession>A0AAE0F5Z9</accession>
<evidence type="ECO:0008006" key="5">
    <source>
        <dbReference type="Google" id="ProtNLM"/>
    </source>
</evidence>
<dbReference type="EMBL" id="LGRX02025026">
    <property type="protein sequence ID" value="KAK3253043.1"/>
    <property type="molecule type" value="Genomic_DNA"/>
</dbReference>
<protein>
    <recommendedName>
        <fullName evidence="5">Pherophorin domain-containing protein</fullName>
    </recommendedName>
</protein>
<evidence type="ECO:0000313" key="4">
    <source>
        <dbReference type="Proteomes" id="UP001190700"/>
    </source>
</evidence>
<evidence type="ECO:0000313" key="3">
    <source>
        <dbReference type="EMBL" id="KAK3253043.1"/>
    </source>
</evidence>
<feature type="compositionally biased region" description="Low complexity" evidence="1">
    <location>
        <begin position="188"/>
        <end position="204"/>
    </location>
</feature>
<feature type="region of interest" description="Disordered" evidence="1">
    <location>
        <begin position="78"/>
        <end position="234"/>
    </location>
</feature>
<dbReference type="AlphaFoldDB" id="A0AAE0F5Z9"/>
<evidence type="ECO:0000256" key="1">
    <source>
        <dbReference type="SAM" id="MobiDB-lite"/>
    </source>
</evidence>
<comment type="caution">
    <text evidence="3">The sequence shown here is derived from an EMBL/GenBank/DDBJ whole genome shotgun (WGS) entry which is preliminary data.</text>
</comment>